<sequence>MKGDIPESEYLPFDLLLLELAAFQVAPHHPLIDFFTEFVKKISATVIFAMLYIHIYVVAVLYLHSEDFRECVCQFLHTNFSITDTIAGVESIQEFD</sequence>
<dbReference type="EMBL" id="UGTP01000005">
    <property type="protein sequence ID" value="SUC38006.1"/>
    <property type="molecule type" value="Genomic_DNA"/>
</dbReference>
<feature type="transmembrane region" description="Helical" evidence="1">
    <location>
        <begin position="42"/>
        <end position="63"/>
    </location>
</feature>
<accession>A0A379GAS5</accession>
<keyword evidence="1" id="KW-1133">Transmembrane helix</keyword>
<dbReference type="Proteomes" id="UP000254235">
    <property type="component" value="Unassembled WGS sequence"/>
</dbReference>
<proteinExistence type="predicted"/>
<keyword evidence="1" id="KW-0812">Transmembrane</keyword>
<gene>
    <name evidence="2" type="ORF">NCTC13043_02506</name>
</gene>
<evidence type="ECO:0000313" key="3">
    <source>
        <dbReference type="Proteomes" id="UP000254235"/>
    </source>
</evidence>
<keyword evidence="1" id="KW-0472">Membrane</keyword>
<reference evidence="2 3" key="1">
    <citation type="submission" date="2018-06" db="EMBL/GenBank/DDBJ databases">
        <authorList>
            <consortium name="Pathogen Informatics"/>
            <person name="Doyle S."/>
        </authorList>
    </citation>
    <scope>NUCLEOTIDE SEQUENCE [LARGE SCALE GENOMIC DNA]</scope>
    <source>
        <strain evidence="2 3">NCTC13043</strain>
    </source>
</reference>
<evidence type="ECO:0000313" key="2">
    <source>
        <dbReference type="EMBL" id="SUC38006.1"/>
    </source>
</evidence>
<protein>
    <submittedName>
        <fullName evidence="2">Uncharacterized protein</fullName>
    </submittedName>
</protein>
<name>A0A379GAS5_9BACT</name>
<organism evidence="2 3">
    <name type="scientific">Prevotella pallens</name>
    <dbReference type="NCBI Taxonomy" id="60133"/>
    <lineage>
        <taxon>Bacteria</taxon>
        <taxon>Pseudomonadati</taxon>
        <taxon>Bacteroidota</taxon>
        <taxon>Bacteroidia</taxon>
        <taxon>Bacteroidales</taxon>
        <taxon>Prevotellaceae</taxon>
        <taxon>Prevotella</taxon>
    </lineage>
</organism>
<dbReference type="AlphaFoldDB" id="A0A379GAS5"/>
<evidence type="ECO:0000256" key="1">
    <source>
        <dbReference type="SAM" id="Phobius"/>
    </source>
</evidence>